<dbReference type="Pfam" id="PF12937">
    <property type="entry name" value="F-box-like"/>
    <property type="match status" value="1"/>
</dbReference>
<comment type="caution">
    <text evidence="2">The sequence shown here is derived from an EMBL/GenBank/DDBJ whole genome shotgun (WGS) entry which is preliminary data.</text>
</comment>
<evidence type="ECO:0000313" key="3">
    <source>
        <dbReference type="Proteomes" id="UP001219525"/>
    </source>
</evidence>
<dbReference type="Gene3D" id="1.20.1280.50">
    <property type="match status" value="1"/>
</dbReference>
<dbReference type="EMBL" id="JARJCW010000130">
    <property type="protein sequence ID" value="KAJ7191638.1"/>
    <property type="molecule type" value="Genomic_DNA"/>
</dbReference>
<dbReference type="PROSITE" id="PS50181">
    <property type="entry name" value="FBOX"/>
    <property type="match status" value="1"/>
</dbReference>
<protein>
    <recommendedName>
        <fullName evidence="1">F-box domain-containing protein</fullName>
    </recommendedName>
</protein>
<organism evidence="2 3">
    <name type="scientific">Mycena pura</name>
    <dbReference type="NCBI Taxonomy" id="153505"/>
    <lineage>
        <taxon>Eukaryota</taxon>
        <taxon>Fungi</taxon>
        <taxon>Dikarya</taxon>
        <taxon>Basidiomycota</taxon>
        <taxon>Agaricomycotina</taxon>
        <taxon>Agaricomycetes</taxon>
        <taxon>Agaricomycetidae</taxon>
        <taxon>Agaricales</taxon>
        <taxon>Marasmiineae</taxon>
        <taxon>Mycenaceae</taxon>
        <taxon>Mycena</taxon>
    </lineage>
</organism>
<dbReference type="InterPro" id="IPR032675">
    <property type="entry name" value="LRR_dom_sf"/>
</dbReference>
<gene>
    <name evidence="2" type="ORF">GGX14DRAFT_578805</name>
</gene>
<feature type="domain" description="F-box" evidence="1">
    <location>
        <begin position="68"/>
        <end position="115"/>
    </location>
</feature>
<accession>A0AAD6UW50</accession>
<proteinExistence type="predicted"/>
<reference evidence="2" key="1">
    <citation type="submission" date="2023-03" db="EMBL/GenBank/DDBJ databases">
        <title>Massive genome expansion in bonnet fungi (Mycena s.s.) driven by repeated elements and novel gene families across ecological guilds.</title>
        <authorList>
            <consortium name="Lawrence Berkeley National Laboratory"/>
            <person name="Harder C.B."/>
            <person name="Miyauchi S."/>
            <person name="Viragh M."/>
            <person name="Kuo A."/>
            <person name="Thoen E."/>
            <person name="Andreopoulos B."/>
            <person name="Lu D."/>
            <person name="Skrede I."/>
            <person name="Drula E."/>
            <person name="Henrissat B."/>
            <person name="Morin E."/>
            <person name="Kohler A."/>
            <person name="Barry K."/>
            <person name="LaButti K."/>
            <person name="Morin E."/>
            <person name="Salamov A."/>
            <person name="Lipzen A."/>
            <person name="Mereny Z."/>
            <person name="Hegedus B."/>
            <person name="Baldrian P."/>
            <person name="Stursova M."/>
            <person name="Weitz H."/>
            <person name="Taylor A."/>
            <person name="Grigoriev I.V."/>
            <person name="Nagy L.G."/>
            <person name="Martin F."/>
            <person name="Kauserud H."/>
        </authorList>
    </citation>
    <scope>NUCLEOTIDE SEQUENCE</scope>
    <source>
        <strain evidence="2">9144</strain>
    </source>
</reference>
<dbReference type="InterPro" id="IPR001810">
    <property type="entry name" value="F-box_dom"/>
</dbReference>
<keyword evidence="3" id="KW-1185">Reference proteome</keyword>
<evidence type="ECO:0000313" key="2">
    <source>
        <dbReference type="EMBL" id="KAJ7191638.1"/>
    </source>
</evidence>
<name>A0AAD6UW50_9AGAR</name>
<dbReference type="Proteomes" id="UP001219525">
    <property type="component" value="Unassembled WGS sequence"/>
</dbReference>
<dbReference type="Gene3D" id="3.80.10.10">
    <property type="entry name" value="Ribonuclease Inhibitor"/>
    <property type="match status" value="1"/>
</dbReference>
<sequence>MYALLEELRRYNTDPFWLCPRYAAEIHAYLAVVKAYYDDCQSLFAPIRRLPPEILLEIFLFYSEAFGPPPLERFPPYQLDEELERLANGRLLTLSRVCARWHGIVIGTSMLWKVLQINSILWSTPSGLEKTMQILADGLERSCNVPITVKIFDQLSLPPPTRLFGMLARHSERWQQAHITSSIEDIDLSVLKGKLPLLQYLIISVSGSKSPEPSAMQILNLCQDAPCLKTVYIPTVLLENITIPFQQLDALTFEVAGPASVARAVSVMSKLRRGASYHLQFFSRDEANPLVHLRIPPTTSTISLLDWRIVGDIYPRHLSYSHALGEFLANLTLPNLAELRLMCDKYPCQEFLNLCARSGFERCLKVLRIPDVFITEEDLIQLLSPLESLEHLEIADRDFVLITDTLLRAIALPAASSRLPNLVPRLRHFGCVSKMGFTDNVFIDFVISRLVVGCSPENPLSINLCPPAYIDMALHRAAPVHAAMEQLVARSQRRLRYEYRRPFVI</sequence>
<dbReference type="AlphaFoldDB" id="A0AAD6UW50"/>
<evidence type="ECO:0000259" key="1">
    <source>
        <dbReference type="PROSITE" id="PS50181"/>
    </source>
</evidence>